<dbReference type="Gene3D" id="3.40.390.10">
    <property type="entry name" value="Collagenase (Catalytic Domain)"/>
    <property type="match status" value="1"/>
</dbReference>
<dbReference type="PANTHER" id="PTHR10127:SF850">
    <property type="entry name" value="METALLOENDOPEPTIDASE"/>
    <property type="match status" value="1"/>
</dbReference>
<evidence type="ECO:0000256" key="1">
    <source>
        <dbReference type="PROSITE-ProRule" id="PRU01211"/>
    </source>
</evidence>
<dbReference type="Pfam" id="PF01400">
    <property type="entry name" value="Astacin"/>
    <property type="match status" value="1"/>
</dbReference>
<dbReference type="PRINTS" id="PR00480">
    <property type="entry name" value="ASTACIN"/>
</dbReference>
<organism evidence="3 4">
    <name type="scientific">Bacteroides acidifaciens</name>
    <dbReference type="NCBI Taxonomy" id="85831"/>
    <lineage>
        <taxon>Bacteria</taxon>
        <taxon>Pseudomonadati</taxon>
        <taxon>Bacteroidota</taxon>
        <taxon>Bacteroidia</taxon>
        <taxon>Bacteroidales</taxon>
        <taxon>Bacteroidaceae</taxon>
        <taxon>Bacteroides</taxon>
    </lineage>
</organism>
<evidence type="ECO:0000313" key="3">
    <source>
        <dbReference type="EMBL" id="RLT80955.1"/>
    </source>
</evidence>
<reference evidence="3 4" key="1">
    <citation type="submission" date="2018-09" db="EMBL/GenBank/DDBJ databases">
        <title>Murine metabolic-syndrome-specific gut microbial biobank.</title>
        <authorList>
            <person name="Liu C."/>
        </authorList>
    </citation>
    <scope>NUCLEOTIDE SEQUENCE [LARGE SCALE GENOMIC DNA]</scope>
    <source>
        <strain evidence="3 4">0.1X-D8-26</strain>
    </source>
</reference>
<dbReference type="STRING" id="1235814.GCA_000613385_04684"/>
<feature type="domain" description="Peptidase M12A" evidence="2">
    <location>
        <begin position="95"/>
        <end position="348"/>
    </location>
</feature>
<dbReference type="PROSITE" id="PS51257">
    <property type="entry name" value="PROKAR_LIPOPROTEIN"/>
    <property type="match status" value="1"/>
</dbReference>
<dbReference type="InterPro" id="IPR001506">
    <property type="entry name" value="Peptidase_M12A"/>
</dbReference>
<evidence type="ECO:0000313" key="4">
    <source>
        <dbReference type="Proteomes" id="UP000267159"/>
    </source>
</evidence>
<name>A0A3L7Z3Z4_9BACE</name>
<dbReference type="InterPro" id="IPR024079">
    <property type="entry name" value="MetalloPept_cat_dom_sf"/>
</dbReference>
<protein>
    <recommendedName>
        <fullName evidence="2">Peptidase M12A domain-containing protein</fullName>
    </recommendedName>
</protein>
<dbReference type="GO" id="GO:0006508">
    <property type="term" value="P:proteolysis"/>
    <property type="evidence" value="ECO:0007669"/>
    <property type="project" value="InterPro"/>
</dbReference>
<dbReference type="SUPFAM" id="SSF55486">
    <property type="entry name" value="Metalloproteases ('zincins'), catalytic domain"/>
    <property type="match status" value="1"/>
</dbReference>
<dbReference type="AlphaFoldDB" id="A0A3L7Z3Z4"/>
<dbReference type="PANTHER" id="PTHR10127">
    <property type="entry name" value="DISCOIDIN, CUB, EGF, LAMININ , AND ZINC METALLOPROTEASE DOMAIN CONTAINING"/>
    <property type="match status" value="1"/>
</dbReference>
<accession>A0A3L7Z3Z4</accession>
<dbReference type="GO" id="GO:0004222">
    <property type="term" value="F:metalloendopeptidase activity"/>
    <property type="evidence" value="ECO:0007669"/>
    <property type="project" value="InterPro"/>
</dbReference>
<dbReference type="PROSITE" id="PS51864">
    <property type="entry name" value="ASTACIN"/>
    <property type="match status" value="1"/>
</dbReference>
<proteinExistence type="predicted"/>
<gene>
    <name evidence="3" type="ORF">D7Y07_05260</name>
</gene>
<dbReference type="RefSeq" id="WP_121765498.1">
    <property type="nucleotide sequence ID" value="NZ_RAZM01000011.1"/>
</dbReference>
<dbReference type="Proteomes" id="UP000267159">
    <property type="component" value="Unassembled WGS sequence"/>
</dbReference>
<sequence length="362" mass="41403">MKTIKFYLQSIVLIGMVTSCSDDTYTTIPEQKSIVNEPKAIYETVYTQQQLANWEKTGSPYLENELDNSSNTLIDPTLAPTAGVFKPLLPESQTRAFGVNPQQNRFWTMIRLIIGNIEDYDEAPLRSCVIKAISEIEKQTNIRFYNAIDDPVTDPIYGFAYPNVRIQMAPLGQSGSSDVGRIGGEQYINIPWDMKNNFNNYKIDGVVGFIKHALCNVAGMYNEQQRYDRDTYINVYTNNIQPANRFHFDKITQNYYARGSFDWNSITLAGSYDFSANGAKTITDKSDNELPVNTELSDLDRMFINYFYLPYKARTDVYRELDDVVFDGNNRQLTPSEIQELERYLNNGAYKPSTGGMSQKPW</sequence>
<dbReference type="EMBL" id="RAZM01000011">
    <property type="protein sequence ID" value="RLT80955.1"/>
    <property type="molecule type" value="Genomic_DNA"/>
</dbReference>
<evidence type="ECO:0000259" key="2">
    <source>
        <dbReference type="PROSITE" id="PS51864"/>
    </source>
</evidence>
<comment type="caution">
    <text evidence="1">Lacks conserved residue(s) required for the propagation of feature annotation.</text>
</comment>
<comment type="caution">
    <text evidence="3">The sequence shown here is derived from an EMBL/GenBank/DDBJ whole genome shotgun (WGS) entry which is preliminary data.</text>
</comment>